<keyword evidence="6" id="KW-0961">Cell wall biogenesis/degradation</keyword>
<name>A0ABN9YNL3_9LACO</name>
<proteinExistence type="inferred from homology"/>
<dbReference type="RefSeq" id="WP_187753227.1">
    <property type="nucleotide sequence ID" value="NZ_CAUZLR010000001.1"/>
</dbReference>
<dbReference type="Gene3D" id="3.40.710.10">
    <property type="entry name" value="DD-peptidase/beta-lactamase superfamily"/>
    <property type="match status" value="1"/>
</dbReference>
<evidence type="ECO:0000313" key="10">
    <source>
        <dbReference type="EMBL" id="CAK1225980.1"/>
    </source>
</evidence>
<dbReference type="InterPro" id="IPR012338">
    <property type="entry name" value="Beta-lactam/transpept-like"/>
</dbReference>
<keyword evidence="8" id="KW-0472">Membrane</keyword>
<evidence type="ECO:0000256" key="4">
    <source>
        <dbReference type="ARBA" id="ARBA00022960"/>
    </source>
</evidence>
<dbReference type="PRINTS" id="PR00725">
    <property type="entry name" value="DADACBPTASE1"/>
</dbReference>
<dbReference type="InterPro" id="IPR001967">
    <property type="entry name" value="Peptidase_S11_N"/>
</dbReference>
<gene>
    <name evidence="10" type="ORF">R54839_PPFHFPJH_00195</name>
</gene>
<dbReference type="SUPFAM" id="SSF56601">
    <property type="entry name" value="beta-lactamase/transpeptidase-like"/>
    <property type="match status" value="1"/>
</dbReference>
<sequence>MHVKHPFERKTSFKMRFSSLHPHDKENKEQRRFWWRLLFSLLAVILLVIGCYAGLAYWNNRNQVVASGHKVDGSPVALKVNARSALVIDASTGQILGQKNANQKVGIASQSKMLTAYAVLQAIKKGDYDWNTPVKVTQSSDWSDKDNAMYAHLEVHNGETLTVKELFDAMFTTSANDASLALADFAKKKSETQQEFLQRWAKKLGLTNSDWYNAAGQVNDDAFDYRVKSASATAENQATPKDLAVLAYQIVSADPDVRKYYDKVGLVYRPNANEAATKIKLTEGGKFDQEIKGKLNNPNNLTVEGLKTGSTPSSGGGLTGLIKDQNGHEFITVVSGAGKYTDSKERYQVTLDAVNQVLNEQQPITVAKNTKVSGQTKNAWSKTGRVQLVAKEARTYWVKRATKVSSLSFAHVARQNSQSLSDDETVRWLSPELKASYLPTVSKEVHDLPLTNQEMMEQTTRWGYYSHWLFKW</sequence>
<evidence type="ECO:0000256" key="7">
    <source>
        <dbReference type="RuleBase" id="RU004016"/>
    </source>
</evidence>
<dbReference type="EMBL" id="CAUZLR010000001">
    <property type="protein sequence ID" value="CAK1225980.1"/>
    <property type="molecule type" value="Genomic_DNA"/>
</dbReference>
<keyword evidence="8" id="KW-1133">Transmembrane helix</keyword>
<keyword evidence="10" id="KW-0645">Protease</keyword>
<evidence type="ECO:0000259" key="9">
    <source>
        <dbReference type="Pfam" id="PF00768"/>
    </source>
</evidence>
<comment type="caution">
    <text evidence="10">The sequence shown here is derived from an EMBL/GenBank/DDBJ whole genome shotgun (WGS) entry which is preliminary data.</text>
</comment>
<keyword evidence="4" id="KW-0133">Cell shape</keyword>
<dbReference type="InterPro" id="IPR000871">
    <property type="entry name" value="Beta-lactam_class-A"/>
</dbReference>
<reference evidence="10 11" key="1">
    <citation type="submission" date="2023-10" db="EMBL/GenBank/DDBJ databases">
        <authorList>
            <person name="Botero Cardona J."/>
        </authorList>
    </citation>
    <scope>NUCLEOTIDE SEQUENCE [LARGE SCALE GENOMIC DNA]</scope>
    <source>
        <strain evidence="10 11">R-54839</strain>
    </source>
</reference>
<keyword evidence="2" id="KW-0732">Signal</keyword>
<dbReference type="PANTHER" id="PTHR35333">
    <property type="entry name" value="BETA-LACTAMASE"/>
    <property type="match status" value="1"/>
</dbReference>
<keyword evidence="8" id="KW-0812">Transmembrane</keyword>
<evidence type="ECO:0000256" key="5">
    <source>
        <dbReference type="ARBA" id="ARBA00022984"/>
    </source>
</evidence>
<dbReference type="Proteomes" id="UP001314261">
    <property type="component" value="Unassembled WGS sequence"/>
</dbReference>
<keyword evidence="10" id="KW-0121">Carboxypeptidase</keyword>
<evidence type="ECO:0000256" key="8">
    <source>
        <dbReference type="SAM" id="Phobius"/>
    </source>
</evidence>
<feature type="transmembrane region" description="Helical" evidence="8">
    <location>
        <begin position="33"/>
        <end position="58"/>
    </location>
</feature>
<evidence type="ECO:0000256" key="6">
    <source>
        <dbReference type="ARBA" id="ARBA00023316"/>
    </source>
</evidence>
<evidence type="ECO:0000256" key="1">
    <source>
        <dbReference type="ARBA" id="ARBA00007164"/>
    </source>
</evidence>
<keyword evidence="5" id="KW-0573">Peptidoglycan synthesis</keyword>
<dbReference type="InterPro" id="IPR018044">
    <property type="entry name" value="Peptidase_S11"/>
</dbReference>
<protein>
    <submittedName>
        <fullName evidence="10">D-alanyl-D-alanine carboxypeptidase (DacC)</fullName>
        <ecNumber evidence="10">3.4.16.4</ecNumber>
    </submittedName>
</protein>
<dbReference type="PANTHER" id="PTHR35333:SF4">
    <property type="entry name" value="SLR0121 PROTEIN"/>
    <property type="match status" value="1"/>
</dbReference>
<keyword evidence="11" id="KW-1185">Reference proteome</keyword>
<evidence type="ECO:0000256" key="3">
    <source>
        <dbReference type="ARBA" id="ARBA00022801"/>
    </source>
</evidence>
<dbReference type="Pfam" id="PF00768">
    <property type="entry name" value="Peptidase_S11"/>
    <property type="match status" value="1"/>
</dbReference>
<evidence type="ECO:0000313" key="11">
    <source>
        <dbReference type="Proteomes" id="UP001314261"/>
    </source>
</evidence>
<evidence type="ECO:0000256" key="2">
    <source>
        <dbReference type="ARBA" id="ARBA00022729"/>
    </source>
</evidence>
<accession>A0ABN9YNL3</accession>
<dbReference type="EC" id="3.4.16.4" evidence="10"/>
<keyword evidence="3 10" id="KW-0378">Hydrolase</keyword>
<feature type="domain" description="Peptidase S11 D-alanyl-D-alanine carboxypeptidase A N-terminal" evidence="9">
    <location>
        <begin position="77"/>
        <end position="337"/>
    </location>
</feature>
<organism evidence="10 11">
    <name type="scientific">Fructobacillus fructosus</name>
    <dbReference type="NCBI Taxonomy" id="1631"/>
    <lineage>
        <taxon>Bacteria</taxon>
        <taxon>Bacillati</taxon>
        <taxon>Bacillota</taxon>
        <taxon>Bacilli</taxon>
        <taxon>Lactobacillales</taxon>
        <taxon>Lactobacillaceae</taxon>
        <taxon>Fructobacillus</taxon>
    </lineage>
</organism>
<comment type="similarity">
    <text evidence="1 7">Belongs to the peptidase S11 family.</text>
</comment>
<dbReference type="GO" id="GO:0009002">
    <property type="term" value="F:serine-type D-Ala-D-Ala carboxypeptidase activity"/>
    <property type="evidence" value="ECO:0007669"/>
    <property type="project" value="UniProtKB-EC"/>
</dbReference>